<dbReference type="GO" id="GO:0009306">
    <property type="term" value="P:protein secretion"/>
    <property type="evidence" value="ECO:0007669"/>
    <property type="project" value="InterPro"/>
</dbReference>
<dbReference type="PANTHER" id="PTHR34457">
    <property type="entry name" value="EMBRYO DEFECTIVE 2410"/>
    <property type="match status" value="1"/>
</dbReference>
<name>A0AAU8H1X8_9BACT</name>
<dbReference type="InterPro" id="IPR053022">
    <property type="entry name" value="Chloroplast_translocon_comp"/>
</dbReference>
<dbReference type="RefSeq" id="WP_353685308.1">
    <property type="nucleotide sequence ID" value="NZ_CP144374.1"/>
</dbReference>
<evidence type="ECO:0000259" key="5">
    <source>
        <dbReference type="Pfam" id="PF04357"/>
    </source>
</evidence>
<dbReference type="InterPro" id="IPR007452">
    <property type="entry name" value="TamB_C"/>
</dbReference>
<protein>
    <submittedName>
        <fullName evidence="6">Translocation/assembly module TamB domain-containing protein</fullName>
    </submittedName>
</protein>
<evidence type="ECO:0000313" key="6">
    <source>
        <dbReference type="EMBL" id="XCH47647.1"/>
    </source>
</evidence>
<evidence type="ECO:0000256" key="1">
    <source>
        <dbReference type="ARBA" id="ARBA00004167"/>
    </source>
</evidence>
<comment type="subcellular location">
    <subcellularLocation>
        <location evidence="1">Membrane</location>
        <topology evidence="1">Single-pass membrane protein</topology>
    </subcellularLocation>
</comment>
<dbReference type="GO" id="GO:0005886">
    <property type="term" value="C:plasma membrane"/>
    <property type="evidence" value="ECO:0007669"/>
    <property type="project" value="InterPro"/>
</dbReference>
<evidence type="ECO:0000256" key="3">
    <source>
        <dbReference type="ARBA" id="ARBA00022989"/>
    </source>
</evidence>
<feature type="domain" description="Translocation and assembly module TamB C-terminal" evidence="5">
    <location>
        <begin position="973"/>
        <end position="1304"/>
    </location>
</feature>
<dbReference type="PANTHER" id="PTHR34457:SF3">
    <property type="entry name" value="PROTEIN TIC236, CHLOROPLASTIC"/>
    <property type="match status" value="1"/>
</dbReference>
<keyword evidence="4" id="KW-0472">Membrane</keyword>
<evidence type="ECO:0000256" key="2">
    <source>
        <dbReference type="ARBA" id="ARBA00022692"/>
    </source>
</evidence>
<gene>
    <name evidence="6" type="ORF">V4D31_04655</name>
</gene>
<dbReference type="Pfam" id="PF04357">
    <property type="entry name" value="TamB"/>
    <property type="match status" value="1"/>
</dbReference>
<accession>A0AAU8H1X8</accession>
<sequence>MKKKILILAIVLIFLIFVFIGKIDISSIVIKPIINELRDIVGMEVSIDKAYFHLIPLYIELKNVVVFNSENDFLKLKRVKLYIGLTHIFNKEIDIRRTVLYSANFSMKHSSLNKAIQSISNYLKKPVKFPVKLKFNSFEIENLNGAVHDSDLKLYLEELYGRVFLRAEPKISILSHTKLFSSHYPNIETRLKASLRITQKKIILEELKLFDINSLLKSSGQINYTNFLGEFIVSGKLFFKSLMKIFGLKDGYGEIDINGKVSFIEGQKWQDKIKLNLQFKASFLLEELMKILKVSETLTGLTEAQGEVKGSISDPQINAKVSLKKGDILGVKVEKIESQAVYKDGILEFEKGKVKLYGGSAHAHVWITLPKVVKHYVFVEVNNISSNGVFDLIHWNPGIAEGTVKGWLISEGEKFSPKASFVYLKTGNKPDDLRGKIEWIKGNFDSIDGIYRFSFLEISLPNSTAKVNGYIDTNNKNLDFDFIGSSRDLQELLIPYQKGIYGNLNFKGKLYGTTENPEIAIDFSSEKVSICTKQIDKSLPEQIVVFDNIKGNIVYKKNLLLINEISGNEVLLKGKILFPYAKNLFEIKNPVYDLVFSVTKLPLKNIYIKALNKEINTSLDIKGFIKDSGNITANVVFSPLFLGKNKIFDKIAGLISLKESCIYIKNLNAYNEGDVLNASGYLKFNGEVNITTTSKAFDITEISLDYAKKIGMKYIEKINLNNFNFQILGSIKNPLINANTIIAIKLKNSKKINGMLNLNYQQNYLTVKSNFMNNILFTFEGFPNKKQWNIAGDFVSARVDPFISAFFNKLPEDLVILIDGRVKCSIIDKNFDAQIDLKRIFTRLYGIGLNNKNPLNVRIEKGNVYFNPLTLIGQSTELTIKGKIVDYFDILIEGSSDLRPFKALFKVDDIRGKASMQVYIYESRKNPEIAGGVDVSNASITLKKDIPSLSNINATLSFNEDRVIIEKAYGTFSEGSIEMEGTVYLEKFGIKQLALSGKFSSVRWIFAPRCWAYLDGKVYLTGAYSQPLLSGQINIQKGVYTERFDWTRLALKSSSPKPTVAKDSWFNNLKFNLRAQTNNFFINNNLATVNLNSDLLLKGSLQEPSLIGWINAKEGWIYFRGSKFEIMRALIQFNDPNSIRPYLNISARTNVSQYNINLNLNGYIDQFNLILSSNPPLSEPELLNLLVLGQNGGGKGIPGASEATSFITGQMQELIEERVRGLTGLDIMKVETGISKTTGSIAPRITVGKKLMDGRLIVTYSTQAGATAEQIIKIEYLVKKGVSLVGTKDEIGGISGAIKFRFEFR</sequence>
<dbReference type="EMBL" id="CP144374">
    <property type="protein sequence ID" value="XCH47647.1"/>
    <property type="molecule type" value="Genomic_DNA"/>
</dbReference>
<keyword evidence="2" id="KW-0812">Transmembrane</keyword>
<evidence type="ECO:0000256" key="4">
    <source>
        <dbReference type="ARBA" id="ARBA00023136"/>
    </source>
</evidence>
<organism evidence="6">
    <name type="scientific">Thermodesulfovibrio obliviosus</name>
    <dbReference type="NCBI Taxonomy" id="3118332"/>
    <lineage>
        <taxon>Bacteria</taxon>
        <taxon>Pseudomonadati</taxon>
        <taxon>Nitrospirota</taxon>
        <taxon>Thermodesulfovibrionia</taxon>
        <taxon>Thermodesulfovibrionales</taxon>
        <taxon>Thermodesulfovibrionaceae</taxon>
        <taxon>Thermodesulfovibrio</taxon>
    </lineage>
</organism>
<keyword evidence="3" id="KW-1133">Transmembrane helix</keyword>
<dbReference type="KEGG" id="tob:V4D31_04655"/>
<proteinExistence type="predicted"/>
<reference evidence="6" key="1">
    <citation type="submission" date="2024-01" db="EMBL/GenBank/DDBJ databases">
        <title>The first autotrophic representatives of the genus Thermodesulfovibrio.</title>
        <authorList>
            <person name="Maltseva A.I."/>
            <person name="Elcheninov A.G."/>
            <person name="Kublanov I.V."/>
            <person name="Lebedinsky A.V."/>
            <person name="Frolov E.N."/>
        </authorList>
    </citation>
    <scope>NUCLEOTIDE SEQUENCE</scope>
    <source>
        <strain evidence="6">3462-1</strain>
    </source>
</reference>